<keyword evidence="2" id="KW-0472">Membrane</keyword>
<protein>
    <submittedName>
        <fullName evidence="3">Uncharacterized protein</fullName>
    </submittedName>
</protein>
<keyword evidence="2" id="KW-1133">Transmembrane helix</keyword>
<evidence type="ECO:0000256" key="1">
    <source>
        <dbReference type="SAM" id="MobiDB-lite"/>
    </source>
</evidence>
<feature type="compositionally biased region" description="Acidic residues" evidence="1">
    <location>
        <begin position="14"/>
        <end position="25"/>
    </location>
</feature>
<keyword evidence="2" id="KW-0812">Transmembrane</keyword>
<reference evidence="3" key="1">
    <citation type="submission" date="2018-05" db="EMBL/GenBank/DDBJ databases">
        <authorList>
            <person name="Lanie J.A."/>
            <person name="Ng W.-L."/>
            <person name="Kazmierczak K.M."/>
            <person name="Andrzejewski T.M."/>
            <person name="Davidsen T.M."/>
            <person name="Wayne K.J."/>
            <person name="Tettelin H."/>
            <person name="Glass J.I."/>
            <person name="Rusch D."/>
            <person name="Podicherti R."/>
            <person name="Tsui H.-C.T."/>
            <person name="Winkler M.E."/>
        </authorList>
    </citation>
    <scope>NUCLEOTIDE SEQUENCE</scope>
</reference>
<feature type="transmembrane region" description="Helical" evidence="2">
    <location>
        <begin position="37"/>
        <end position="62"/>
    </location>
</feature>
<accession>A0A382B9W3</accession>
<sequence length="108" mass="12539">MEQWMENSGSGSETEVENPQEQWTEEDLQRDIERRKLLIILCVVAWNMSFFVFALLPLASIYKLANPYWMALANALISLSAGIMLWKKQRFEALQNSENQENSKEEPA</sequence>
<evidence type="ECO:0000256" key="2">
    <source>
        <dbReference type="SAM" id="Phobius"/>
    </source>
</evidence>
<name>A0A382B9W3_9ZZZZ</name>
<feature type="region of interest" description="Disordered" evidence="1">
    <location>
        <begin position="1"/>
        <end position="25"/>
    </location>
</feature>
<proteinExistence type="predicted"/>
<gene>
    <name evidence="3" type="ORF">METZ01_LOCUS163412</name>
</gene>
<dbReference type="AlphaFoldDB" id="A0A382B9W3"/>
<evidence type="ECO:0000313" key="3">
    <source>
        <dbReference type="EMBL" id="SVB10558.1"/>
    </source>
</evidence>
<organism evidence="3">
    <name type="scientific">marine metagenome</name>
    <dbReference type="NCBI Taxonomy" id="408172"/>
    <lineage>
        <taxon>unclassified sequences</taxon>
        <taxon>metagenomes</taxon>
        <taxon>ecological metagenomes</taxon>
    </lineage>
</organism>
<dbReference type="EMBL" id="UINC01028841">
    <property type="protein sequence ID" value="SVB10558.1"/>
    <property type="molecule type" value="Genomic_DNA"/>
</dbReference>
<feature type="transmembrane region" description="Helical" evidence="2">
    <location>
        <begin position="68"/>
        <end position="86"/>
    </location>
</feature>
<feature type="compositionally biased region" description="Polar residues" evidence="1">
    <location>
        <begin position="1"/>
        <end position="13"/>
    </location>
</feature>